<dbReference type="PANTHER" id="PTHR47297:SF3">
    <property type="entry name" value="NICOTINAMIDASE 1"/>
    <property type="match status" value="1"/>
</dbReference>
<feature type="region of interest" description="Disordered" evidence="1">
    <location>
        <begin position="80"/>
        <end position="120"/>
    </location>
</feature>
<feature type="compositionally biased region" description="Basic residues" evidence="1">
    <location>
        <begin position="108"/>
        <end position="120"/>
    </location>
</feature>
<evidence type="ECO:0000313" key="2">
    <source>
        <dbReference type="EMBL" id="KAF5798351.1"/>
    </source>
</evidence>
<gene>
    <name evidence="2" type="ORF">HanXRQr2_Chr07g0291881</name>
</gene>
<accession>A0A9K3NFL2</accession>
<dbReference type="Gramene" id="mRNA:HanXRQr2_Chr07g0291881">
    <property type="protein sequence ID" value="mRNA:HanXRQr2_Chr07g0291881"/>
    <property type="gene ID" value="HanXRQr2_Chr07g0291881"/>
</dbReference>
<sequence>MELSVDEDSVTLIGEVTTGLVLVDIVNDFCSVGAGHLAPKVHDKQISRMVDESAQLARTFCKKEMARVCFPAHHPDVPEPPYPPHCIQGRTQAQPEVGGRTPGEKKFSVKFRRKSRPHPL</sequence>
<dbReference type="EMBL" id="MNCJ02000322">
    <property type="protein sequence ID" value="KAF5798351.1"/>
    <property type="molecule type" value="Genomic_DNA"/>
</dbReference>
<evidence type="ECO:0000313" key="3">
    <source>
        <dbReference type="Proteomes" id="UP000215914"/>
    </source>
</evidence>
<keyword evidence="3" id="KW-1185">Reference proteome</keyword>
<dbReference type="AlphaFoldDB" id="A0A9K3NFL2"/>
<protein>
    <submittedName>
        <fullName evidence="2">Isochorismatase</fullName>
    </submittedName>
</protein>
<dbReference type="PANTHER" id="PTHR47297">
    <property type="match status" value="1"/>
</dbReference>
<dbReference type="InterPro" id="IPR036380">
    <property type="entry name" value="Isochorismatase-like_sf"/>
</dbReference>
<dbReference type="Gene3D" id="3.40.50.850">
    <property type="entry name" value="Isochorismatase-like"/>
    <property type="match status" value="1"/>
</dbReference>
<organism evidence="2 3">
    <name type="scientific">Helianthus annuus</name>
    <name type="common">Common sunflower</name>
    <dbReference type="NCBI Taxonomy" id="4232"/>
    <lineage>
        <taxon>Eukaryota</taxon>
        <taxon>Viridiplantae</taxon>
        <taxon>Streptophyta</taxon>
        <taxon>Embryophyta</taxon>
        <taxon>Tracheophyta</taxon>
        <taxon>Spermatophyta</taxon>
        <taxon>Magnoliopsida</taxon>
        <taxon>eudicotyledons</taxon>
        <taxon>Gunneridae</taxon>
        <taxon>Pentapetalae</taxon>
        <taxon>asterids</taxon>
        <taxon>campanulids</taxon>
        <taxon>Asterales</taxon>
        <taxon>Asteraceae</taxon>
        <taxon>Asteroideae</taxon>
        <taxon>Heliantheae alliance</taxon>
        <taxon>Heliantheae</taxon>
        <taxon>Helianthus</taxon>
    </lineage>
</organism>
<reference evidence="2" key="1">
    <citation type="journal article" date="2017" name="Nature">
        <title>The sunflower genome provides insights into oil metabolism, flowering and Asterid evolution.</title>
        <authorList>
            <person name="Badouin H."/>
            <person name="Gouzy J."/>
            <person name="Grassa C.J."/>
            <person name="Murat F."/>
            <person name="Staton S.E."/>
            <person name="Cottret L."/>
            <person name="Lelandais-Briere C."/>
            <person name="Owens G.L."/>
            <person name="Carrere S."/>
            <person name="Mayjonade B."/>
            <person name="Legrand L."/>
            <person name="Gill N."/>
            <person name="Kane N.C."/>
            <person name="Bowers J.E."/>
            <person name="Hubner S."/>
            <person name="Bellec A."/>
            <person name="Berard A."/>
            <person name="Berges H."/>
            <person name="Blanchet N."/>
            <person name="Boniface M.C."/>
            <person name="Brunel D."/>
            <person name="Catrice O."/>
            <person name="Chaidir N."/>
            <person name="Claudel C."/>
            <person name="Donnadieu C."/>
            <person name="Faraut T."/>
            <person name="Fievet G."/>
            <person name="Helmstetter N."/>
            <person name="King M."/>
            <person name="Knapp S.J."/>
            <person name="Lai Z."/>
            <person name="Le Paslier M.C."/>
            <person name="Lippi Y."/>
            <person name="Lorenzon L."/>
            <person name="Mandel J.R."/>
            <person name="Marage G."/>
            <person name="Marchand G."/>
            <person name="Marquand E."/>
            <person name="Bret-Mestries E."/>
            <person name="Morien E."/>
            <person name="Nambeesan S."/>
            <person name="Nguyen T."/>
            <person name="Pegot-Espagnet P."/>
            <person name="Pouilly N."/>
            <person name="Raftis F."/>
            <person name="Sallet E."/>
            <person name="Schiex T."/>
            <person name="Thomas J."/>
            <person name="Vandecasteele C."/>
            <person name="Vares D."/>
            <person name="Vear F."/>
            <person name="Vautrin S."/>
            <person name="Crespi M."/>
            <person name="Mangin B."/>
            <person name="Burke J.M."/>
            <person name="Salse J."/>
            <person name="Munos S."/>
            <person name="Vincourt P."/>
            <person name="Rieseberg L.H."/>
            <person name="Langlade N.B."/>
        </authorList>
    </citation>
    <scope>NUCLEOTIDE SEQUENCE</scope>
    <source>
        <tissue evidence="2">Leaves</tissue>
    </source>
</reference>
<comment type="caution">
    <text evidence="2">The sequence shown here is derived from an EMBL/GenBank/DDBJ whole genome shotgun (WGS) entry which is preliminary data.</text>
</comment>
<proteinExistence type="predicted"/>
<reference evidence="2" key="2">
    <citation type="submission" date="2020-06" db="EMBL/GenBank/DDBJ databases">
        <title>Helianthus annuus Genome sequencing and assembly Release 2.</title>
        <authorList>
            <person name="Gouzy J."/>
            <person name="Langlade N."/>
            <person name="Munos S."/>
        </authorList>
    </citation>
    <scope>NUCLEOTIDE SEQUENCE</scope>
    <source>
        <tissue evidence="2">Leaves</tissue>
    </source>
</reference>
<dbReference type="InterPro" id="IPR044717">
    <property type="entry name" value="NIC1"/>
</dbReference>
<dbReference type="GO" id="GO:0008936">
    <property type="term" value="F:nicotinamidase activity"/>
    <property type="evidence" value="ECO:0000318"/>
    <property type="project" value="GO_Central"/>
</dbReference>
<name>A0A9K3NFL2_HELAN</name>
<evidence type="ECO:0000256" key="1">
    <source>
        <dbReference type="SAM" id="MobiDB-lite"/>
    </source>
</evidence>
<dbReference type="Proteomes" id="UP000215914">
    <property type="component" value="Unassembled WGS sequence"/>
</dbReference>
<dbReference type="GO" id="GO:0019365">
    <property type="term" value="P:pyridine nucleotide salvage"/>
    <property type="evidence" value="ECO:0000318"/>
    <property type="project" value="GO_Central"/>
</dbReference>